<dbReference type="Proteomes" id="UP000267268">
    <property type="component" value="Chromosome 1"/>
</dbReference>
<dbReference type="OrthoDB" id="9798200at2"/>
<dbReference type="InterPro" id="IPR045738">
    <property type="entry name" value="DUF6088"/>
</dbReference>
<organism evidence="1 2">
    <name type="scientific">Flammeovirga pectinis</name>
    <dbReference type="NCBI Taxonomy" id="2494373"/>
    <lineage>
        <taxon>Bacteria</taxon>
        <taxon>Pseudomonadati</taxon>
        <taxon>Bacteroidota</taxon>
        <taxon>Cytophagia</taxon>
        <taxon>Cytophagales</taxon>
        <taxon>Flammeovirgaceae</taxon>
        <taxon>Flammeovirga</taxon>
    </lineage>
</organism>
<dbReference type="EMBL" id="CP034562">
    <property type="protein sequence ID" value="AZQ63311.1"/>
    <property type="molecule type" value="Genomic_DNA"/>
</dbReference>
<keyword evidence="2" id="KW-1185">Reference proteome</keyword>
<proteinExistence type="predicted"/>
<accession>A0A3S9P538</accession>
<dbReference type="AlphaFoldDB" id="A0A3S9P538"/>
<dbReference type="KEGG" id="fll:EI427_14000"/>
<evidence type="ECO:0008006" key="3">
    <source>
        <dbReference type="Google" id="ProtNLM"/>
    </source>
</evidence>
<name>A0A3S9P538_9BACT</name>
<reference evidence="1 2" key="1">
    <citation type="submission" date="2018-12" db="EMBL/GenBank/DDBJ databases">
        <title>Flammeovirga pectinis sp. nov., isolated from the gut of the Korean scallop, Patinopecten yessoensis.</title>
        <authorList>
            <person name="Bae J.-W."/>
            <person name="Jeong Y.-S."/>
            <person name="Kang W."/>
        </authorList>
    </citation>
    <scope>NUCLEOTIDE SEQUENCE [LARGE SCALE GENOMIC DNA]</scope>
    <source>
        <strain evidence="1 2">L12M1</strain>
    </source>
</reference>
<dbReference type="Pfam" id="PF19570">
    <property type="entry name" value="DUF6088"/>
    <property type="match status" value="1"/>
</dbReference>
<dbReference type="RefSeq" id="WP_126615677.1">
    <property type="nucleotide sequence ID" value="NZ_CP034562.1"/>
</dbReference>
<gene>
    <name evidence="1" type="ORF">EI427_14000</name>
</gene>
<evidence type="ECO:0000313" key="2">
    <source>
        <dbReference type="Proteomes" id="UP000267268"/>
    </source>
</evidence>
<evidence type="ECO:0000313" key="1">
    <source>
        <dbReference type="EMBL" id="AZQ63311.1"/>
    </source>
</evidence>
<protein>
    <recommendedName>
        <fullName evidence="3">AbiEi antitoxin C-terminal domain-containing protein</fullName>
    </recommendedName>
</protein>
<sequence>MKTTDYILSKIKNIPEGYVFTSDSFLNEDNTKTAVVKALSRMMKSGVISKLSKGKFYKAKQSVFGELAPSMEQELKDLLEVNGKVIGYLTGTSIYNQLGLTTQVSNTIQIGRNEVRPQFKRGIYTIKYIKQKNTLSKANIPYLQLLDAIHFIKKIPDATIKETCERIKSILKEKKEEDKERLIFLAKKYAPSTRALLGALLDDIEPSSLTDKLFKTLNPVTTYPLNGAKAVLSTTQKWHIV</sequence>